<organism evidence="2 3">
    <name type="scientific">Chiloscyllium punctatum</name>
    <name type="common">Brownbanded bambooshark</name>
    <name type="synonym">Hemiscyllium punctatum</name>
    <dbReference type="NCBI Taxonomy" id="137246"/>
    <lineage>
        <taxon>Eukaryota</taxon>
        <taxon>Metazoa</taxon>
        <taxon>Chordata</taxon>
        <taxon>Craniata</taxon>
        <taxon>Vertebrata</taxon>
        <taxon>Chondrichthyes</taxon>
        <taxon>Elasmobranchii</taxon>
        <taxon>Galeomorphii</taxon>
        <taxon>Galeoidea</taxon>
        <taxon>Orectolobiformes</taxon>
        <taxon>Hemiscylliidae</taxon>
        <taxon>Chiloscyllium</taxon>
    </lineage>
</organism>
<protein>
    <submittedName>
        <fullName evidence="2">Uncharacterized protein</fullName>
    </submittedName>
</protein>
<proteinExistence type="predicted"/>
<evidence type="ECO:0000313" key="2">
    <source>
        <dbReference type="EMBL" id="GCC31440.1"/>
    </source>
</evidence>
<comment type="caution">
    <text evidence="2">The sequence shown here is derived from an EMBL/GenBank/DDBJ whole genome shotgun (WGS) entry which is preliminary data.</text>
</comment>
<dbReference type="Proteomes" id="UP000287033">
    <property type="component" value="Unassembled WGS sequence"/>
</dbReference>
<sequence length="119" mass="13651">MLPGIPDPKHLFVELFEDYNGNFQEWIGVSKYLIVESQSECFPMECQIEEESGRLKLEQEDSQQLPLDKPGRPNSVSESINEKKEKSVNDAANSQLLVPENAMIDMSKVIMDENMYVRL</sequence>
<reference evidence="2 3" key="1">
    <citation type="journal article" date="2018" name="Nat. Ecol. Evol.">
        <title>Shark genomes provide insights into elasmobranch evolution and the origin of vertebrates.</title>
        <authorList>
            <person name="Hara Y"/>
            <person name="Yamaguchi K"/>
            <person name="Onimaru K"/>
            <person name="Kadota M"/>
            <person name="Koyanagi M"/>
            <person name="Keeley SD"/>
            <person name="Tatsumi K"/>
            <person name="Tanaka K"/>
            <person name="Motone F"/>
            <person name="Kageyama Y"/>
            <person name="Nozu R"/>
            <person name="Adachi N"/>
            <person name="Nishimura O"/>
            <person name="Nakagawa R"/>
            <person name="Tanegashima C"/>
            <person name="Kiyatake I"/>
            <person name="Matsumoto R"/>
            <person name="Murakumo K"/>
            <person name="Nishida K"/>
            <person name="Terakita A"/>
            <person name="Kuratani S"/>
            <person name="Sato K"/>
            <person name="Hyodo S Kuraku.S."/>
        </authorList>
    </citation>
    <scope>NUCLEOTIDE SEQUENCE [LARGE SCALE GENOMIC DNA]</scope>
</reference>
<dbReference type="AlphaFoldDB" id="A0A401SM27"/>
<gene>
    <name evidence="2" type="ORF">chiPu_0009898</name>
</gene>
<dbReference type="OrthoDB" id="8942047at2759"/>
<keyword evidence="3" id="KW-1185">Reference proteome</keyword>
<name>A0A401SM27_CHIPU</name>
<evidence type="ECO:0000256" key="1">
    <source>
        <dbReference type="SAM" id="MobiDB-lite"/>
    </source>
</evidence>
<dbReference type="EMBL" id="BEZZ01000362">
    <property type="protein sequence ID" value="GCC31440.1"/>
    <property type="molecule type" value="Genomic_DNA"/>
</dbReference>
<dbReference type="STRING" id="137246.A0A401SM27"/>
<evidence type="ECO:0000313" key="3">
    <source>
        <dbReference type="Proteomes" id="UP000287033"/>
    </source>
</evidence>
<accession>A0A401SM27</accession>
<feature type="region of interest" description="Disordered" evidence="1">
    <location>
        <begin position="57"/>
        <end position="93"/>
    </location>
</feature>